<feature type="transmembrane region" description="Helical" evidence="7">
    <location>
        <begin position="60"/>
        <end position="80"/>
    </location>
</feature>
<keyword evidence="9" id="KW-1185">Reference proteome</keyword>
<evidence type="ECO:0000256" key="7">
    <source>
        <dbReference type="SAM" id="Phobius"/>
    </source>
</evidence>
<dbReference type="SUPFAM" id="SSF103481">
    <property type="entry name" value="Multidrug resistance efflux transporter EmrE"/>
    <property type="match status" value="1"/>
</dbReference>
<feature type="transmembrane region" description="Helical" evidence="7">
    <location>
        <begin position="317"/>
        <end position="336"/>
    </location>
</feature>
<keyword evidence="5 7" id="KW-1133">Transmembrane helix</keyword>
<comment type="subcellular location">
    <subcellularLocation>
        <location evidence="1">Membrane</location>
        <topology evidence="1">Multi-pass membrane protein</topology>
    </subcellularLocation>
</comment>
<organism evidence="8 9">
    <name type="scientific">Perkinsus chesapeaki</name>
    <name type="common">Clam parasite</name>
    <name type="synonym">Perkinsus andrewsi</name>
    <dbReference type="NCBI Taxonomy" id="330153"/>
    <lineage>
        <taxon>Eukaryota</taxon>
        <taxon>Sar</taxon>
        <taxon>Alveolata</taxon>
        <taxon>Perkinsozoa</taxon>
        <taxon>Perkinsea</taxon>
        <taxon>Perkinsida</taxon>
        <taxon>Perkinsidae</taxon>
        <taxon>Perkinsus</taxon>
    </lineage>
</organism>
<keyword evidence="6 7" id="KW-0472">Membrane</keyword>
<feature type="transmembrane region" description="Helical" evidence="7">
    <location>
        <begin position="134"/>
        <end position="153"/>
    </location>
</feature>
<reference evidence="8 9" key="1">
    <citation type="submission" date="2020-04" db="EMBL/GenBank/DDBJ databases">
        <title>Perkinsus chesapeaki whole genome sequence.</title>
        <authorList>
            <person name="Bogema D.R."/>
        </authorList>
    </citation>
    <scope>NUCLEOTIDE SEQUENCE [LARGE SCALE GENOMIC DNA]</scope>
    <source>
        <strain evidence="8">ATCC PRA-425</strain>
    </source>
</reference>
<comment type="caution">
    <text evidence="8">The sequence shown here is derived from an EMBL/GenBank/DDBJ whole genome shotgun (WGS) entry which is preliminary data.</text>
</comment>
<dbReference type="InterPro" id="IPR013936">
    <property type="entry name" value="CRT-like"/>
</dbReference>
<gene>
    <name evidence="8" type="ORF">FOL47_000984</name>
</gene>
<dbReference type="PANTHER" id="PTHR31326:SF1">
    <property type="entry name" value="PROTEIN CLT2, CHLOROPLASTIC"/>
    <property type="match status" value="1"/>
</dbReference>
<proteinExistence type="inferred from homology"/>
<evidence type="ECO:0000313" key="9">
    <source>
        <dbReference type="Proteomes" id="UP000591131"/>
    </source>
</evidence>
<evidence type="ECO:0000313" key="8">
    <source>
        <dbReference type="EMBL" id="KAF4672044.1"/>
    </source>
</evidence>
<sequence>MVRSSSDPIEQQANREGAVTTESPPFDYIVPALMVSVVVLGAFNNLLGRMRAVPLGQYDFFTAVLNAIIYVIVWSSVFLSRRYALKVVPKEQAAFVWSARGKWLILMFGGLGDAIGGLLGFIGQPYVSGVMYSLMNQAIVPFTVIFSLVILGTRYISLELIGVVVVLLAVCISMHNFSASHSDPFMAALIALSTSGNALSFVLKEKVFRDFIAKQTTAIEEPLLVEQRPGAIPRKLDIFVVNCCVSVFQVVWLLPLLAIGPAIGKTHGLGLFEYLQEAGSCFIEGCPNAWQLYTAYISLNLLYNVALLFLVQRGSALLAFVSLKAVTPASAVLFSINWPILGPSTVSWLDWAEVGLVTIGIVAFRAGNIRKEQYIKSGQRKICLA</sequence>
<accession>A0A7J6MKN2</accession>
<feature type="transmembrane region" description="Helical" evidence="7">
    <location>
        <begin position="348"/>
        <end position="367"/>
    </location>
</feature>
<feature type="transmembrane region" description="Helical" evidence="7">
    <location>
        <begin position="28"/>
        <end position="48"/>
    </location>
</feature>
<evidence type="ECO:0000256" key="4">
    <source>
        <dbReference type="ARBA" id="ARBA00022692"/>
    </source>
</evidence>
<evidence type="ECO:0000256" key="5">
    <source>
        <dbReference type="ARBA" id="ARBA00022989"/>
    </source>
</evidence>
<feature type="transmembrane region" description="Helical" evidence="7">
    <location>
        <begin position="238"/>
        <end position="263"/>
    </location>
</feature>
<evidence type="ECO:0000256" key="6">
    <source>
        <dbReference type="ARBA" id="ARBA00023136"/>
    </source>
</evidence>
<comment type="similarity">
    <text evidence="2">Belongs to the CRT-like transporter family.</text>
</comment>
<keyword evidence="4 7" id="KW-0812">Transmembrane</keyword>
<dbReference type="Proteomes" id="UP000591131">
    <property type="component" value="Unassembled WGS sequence"/>
</dbReference>
<dbReference type="OrthoDB" id="416555at2759"/>
<dbReference type="EMBL" id="JAAPAO010000121">
    <property type="protein sequence ID" value="KAF4672044.1"/>
    <property type="molecule type" value="Genomic_DNA"/>
</dbReference>
<feature type="transmembrane region" description="Helical" evidence="7">
    <location>
        <begin position="290"/>
        <end position="310"/>
    </location>
</feature>
<feature type="transmembrane region" description="Helical" evidence="7">
    <location>
        <begin position="101"/>
        <end position="122"/>
    </location>
</feature>
<dbReference type="AlphaFoldDB" id="A0A7J6MKN2"/>
<feature type="transmembrane region" description="Helical" evidence="7">
    <location>
        <begin position="160"/>
        <end position="179"/>
    </location>
</feature>
<protein>
    <submittedName>
        <fullName evidence="8">Uncharacterized protein</fullName>
    </submittedName>
</protein>
<dbReference type="PANTHER" id="PTHR31326">
    <property type="entry name" value="PROTEIN CLT2, CHLOROPLASTIC"/>
    <property type="match status" value="1"/>
</dbReference>
<evidence type="ECO:0000256" key="1">
    <source>
        <dbReference type="ARBA" id="ARBA00004141"/>
    </source>
</evidence>
<evidence type="ECO:0000256" key="2">
    <source>
        <dbReference type="ARBA" id="ARBA00006690"/>
    </source>
</evidence>
<keyword evidence="3" id="KW-0813">Transport</keyword>
<evidence type="ECO:0000256" key="3">
    <source>
        <dbReference type="ARBA" id="ARBA00022448"/>
    </source>
</evidence>
<name>A0A7J6MKN2_PERCH</name>
<dbReference type="InterPro" id="IPR037185">
    <property type="entry name" value="EmrE-like"/>
</dbReference>
<dbReference type="GO" id="GO:0016020">
    <property type="term" value="C:membrane"/>
    <property type="evidence" value="ECO:0007669"/>
    <property type="project" value="UniProtKB-SubCell"/>
</dbReference>
<dbReference type="Pfam" id="PF08627">
    <property type="entry name" value="CRT-like"/>
    <property type="match status" value="1"/>
</dbReference>